<comment type="caution">
    <text evidence="2">The sequence shown here is derived from an EMBL/GenBank/DDBJ whole genome shotgun (WGS) entry which is preliminary data.</text>
</comment>
<dbReference type="InterPro" id="IPR036291">
    <property type="entry name" value="NAD(P)-bd_dom_sf"/>
</dbReference>
<sequence>MSGLKQSGSPASKLSVSFFNAGNDKKVGGNKGVLVVGATGKTGKRIVEVLLKKGRKVTAGVRDLAKGEEALGKPGNKLSFLEVDVVADSPTTLAEKVTDYSAVICATGYSPSGPIDLLGPYKVDNKGTTKLAEALVAAGVPKMVLVSSLLTNGWAAGQGLNKNYIILNLFGGVLVAKNTAERKIMATTGLDWTIVRPGGLRESPPEGRVKYGKADTLFGGSISRYSVAEVCVAALDSKAASRKIVEIVSEGDAPKLTFEQGFASA</sequence>
<name>A0A4D9CPF1_9STRA</name>
<accession>A0A4D9CPF1</accession>
<dbReference type="CDD" id="cd05243">
    <property type="entry name" value="SDR_a5"/>
    <property type="match status" value="1"/>
</dbReference>
<dbReference type="SUPFAM" id="SSF51735">
    <property type="entry name" value="NAD(P)-binding Rossmann-fold domains"/>
    <property type="match status" value="1"/>
</dbReference>
<dbReference type="AlphaFoldDB" id="A0A4D9CPF1"/>
<protein>
    <recommendedName>
        <fullName evidence="1">NAD(P)-binding domain-containing protein</fullName>
    </recommendedName>
</protein>
<dbReference type="PANTHER" id="PTHR15020">
    <property type="entry name" value="FLAVIN REDUCTASE-RELATED"/>
    <property type="match status" value="1"/>
</dbReference>
<evidence type="ECO:0000259" key="1">
    <source>
        <dbReference type="Pfam" id="PF13460"/>
    </source>
</evidence>
<dbReference type="InterPro" id="IPR016040">
    <property type="entry name" value="NAD(P)-bd_dom"/>
</dbReference>
<gene>
    <name evidence="2" type="ORF">NSK_007685</name>
</gene>
<evidence type="ECO:0000313" key="2">
    <source>
        <dbReference type="EMBL" id="TFJ81042.1"/>
    </source>
</evidence>
<dbReference type="Proteomes" id="UP000355283">
    <property type="component" value="Unassembled WGS sequence"/>
</dbReference>
<dbReference type="PANTHER" id="PTHR15020:SF11">
    <property type="entry name" value="OS06G0360300 PROTEIN"/>
    <property type="match status" value="1"/>
</dbReference>
<dbReference type="OrthoDB" id="419598at2759"/>
<reference evidence="2 3" key="1">
    <citation type="submission" date="2019-01" db="EMBL/GenBank/DDBJ databases">
        <title>Nuclear Genome Assembly of the Microalgal Biofuel strain Nannochloropsis salina CCMP1776.</title>
        <authorList>
            <person name="Hovde B."/>
        </authorList>
    </citation>
    <scope>NUCLEOTIDE SEQUENCE [LARGE SCALE GENOMIC DNA]</scope>
    <source>
        <strain evidence="2 3">CCMP1776</strain>
    </source>
</reference>
<dbReference type="Pfam" id="PF13460">
    <property type="entry name" value="NAD_binding_10"/>
    <property type="match status" value="1"/>
</dbReference>
<keyword evidence="3" id="KW-1185">Reference proteome</keyword>
<evidence type="ECO:0000313" key="3">
    <source>
        <dbReference type="Proteomes" id="UP000355283"/>
    </source>
</evidence>
<dbReference type="EMBL" id="SDOX01000145">
    <property type="protein sequence ID" value="TFJ81042.1"/>
    <property type="molecule type" value="Genomic_DNA"/>
</dbReference>
<organism evidence="2 3">
    <name type="scientific">Nannochloropsis salina CCMP1776</name>
    <dbReference type="NCBI Taxonomy" id="1027361"/>
    <lineage>
        <taxon>Eukaryota</taxon>
        <taxon>Sar</taxon>
        <taxon>Stramenopiles</taxon>
        <taxon>Ochrophyta</taxon>
        <taxon>Eustigmatophyceae</taxon>
        <taxon>Eustigmatales</taxon>
        <taxon>Monodopsidaceae</taxon>
        <taxon>Microchloropsis</taxon>
        <taxon>Microchloropsis salina</taxon>
    </lineage>
</organism>
<dbReference type="Gene3D" id="3.40.50.720">
    <property type="entry name" value="NAD(P)-binding Rossmann-like Domain"/>
    <property type="match status" value="1"/>
</dbReference>
<feature type="domain" description="NAD(P)-binding" evidence="1">
    <location>
        <begin position="37"/>
        <end position="237"/>
    </location>
</feature>
<proteinExistence type="predicted"/>